<name>A0A1T4VVZ2_9FIRM</name>
<protein>
    <submittedName>
        <fullName evidence="2">Uncharacterized protein</fullName>
    </submittedName>
</protein>
<keyword evidence="3" id="KW-1185">Reference proteome</keyword>
<keyword evidence="1" id="KW-1133">Transmembrane helix</keyword>
<dbReference type="STRING" id="39495.SAMN02745111_01712"/>
<evidence type="ECO:0000256" key="1">
    <source>
        <dbReference type="SAM" id="Phobius"/>
    </source>
</evidence>
<dbReference type="AlphaFoldDB" id="A0A1T4VVZ2"/>
<evidence type="ECO:0000313" key="3">
    <source>
        <dbReference type="Proteomes" id="UP000190814"/>
    </source>
</evidence>
<organism evidence="2 3">
    <name type="scientific">Eubacterium uniforme</name>
    <dbReference type="NCBI Taxonomy" id="39495"/>
    <lineage>
        <taxon>Bacteria</taxon>
        <taxon>Bacillati</taxon>
        <taxon>Bacillota</taxon>
        <taxon>Clostridia</taxon>
        <taxon>Eubacteriales</taxon>
        <taxon>Eubacteriaceae</taxon>
        <taxon>Eubacterium</taxon>
    </lineage>
</organism>
<dbReference type="EMBL" id="FUXZ01000010">
    <property type="protein sequence ID" value="SKA68985.1"/>
    <property type="molecule type" value="Genomic_DNA"/>
</dbReference>
<keyword evidence="1" id="KW-0812">Transmembrane</keyword>
<reference evidence="2 3" key="1">
    <citation type="submission" date="2017-02" db="EMBL/GenBank/DDBJ databases">
        <authorList>
            <person name="Peterson S.W."/>
        </authorList>
    </citation>
    <scope>NUCLEOTIDE SEQUENCE [LARGE SCALE GENOMIC DNA]</scope>
    <source>
        <strain evidence="2 3">ATCC 35992</strain>
    </source>
</reference>
<proteinExistence type="predicted"/>
<keyword evidence="1" id="KW-0472">Membrane</keyword>
<sequence>MLTLLFMIFLSVVCLKAVFFGFKVLFMTSGTLFLLLFFIPAFVIAMIVFWGIFLFVIPLLIAGFIICSVIKAIA</sequence>
<evidence type="ECO:0000313" key="2">
    <source>
        <dbReference type="EMBL" id="SKA68985.1"/>
    </source>
</evidence>
<gene>
    <name evidence="2" type="ORF">SAMN02745111_01712</name>
</gene>
<dbReference type="Proteomes" id="UP000190814">
    <property type="component" value="Unassembled WGS sequence"/>
</dbReference>
<feature type="transmembrane region" description="Helical" evidence="1">
    <location>
        <begin position="24"/>
        <end position="45"/>
    </location>
</feature>
<accession>A0A1T4VVZ2</accession>